<dbReference type="EMBL" id="JBHTMY010000003">
    <property type="protein sequence ID" value="MFD1315543.1"/>
    <property type="molecule type" value="Genomic_DNA"/>
</dbReference>
<dbReference type="PANTHER" id="PTHR11358:SF26">
    <property type="entry name" value="GUANIDINO ACID HYDROLASE, MITOCHONDRIAL"/>
    <property type="match status" value="1"/>
</dbReference>
<name>A0ABW3Y243_9FLAO</name>
<gene>
    <name evidence="4" type="ORF">ACFQ39_07955</name>
</gene>
<dbReference type="RefSeq" id="WP_377177823.1">
    <property type="nucleotide sequence ID" value="NZ_JBHTMY010000003.1"/>
</dbReference>
<keyword evidence="2 4" id="KW-0378">Hydrolase</keyword>
<dbReference type="InterPro" id="IPR023696">
    <property type="entry name" value="Ureohydrolase_dom_sf"/>
</dbReference>
<proteinExistence type="inferred from homology"/>
<dbReference type="Pfam" id="PF00491">
    <property type="entry name" value="Arginase"/>
    <property type="match status" value="1"/>
</dbReference>
<evidence type="ECO:0000256" key="1">
    <source>
        <dbReference type="ARBA" id="ARBA00022723"/>
    </source>
</evidence>
<dbReference type="CDD" id="cd09988">
    <property type="entry name" value="Formimidoylglutamase"/>
    <property type="match status" value="1"/>
</dbReference>
<dbReference type="EC" id="3.5.3.8" evidence="4"/>
<dbReference type="GO" id="GO:0050415">
    <property type="term" value="F:formimidoylglutamase activity"/>
    <property type="evidence" value="ECO:0007669"/>
    <property type="project" value="UniProtKB-EC"/>
</dbReference>
<keyword evidence="1" id="KW-0479">Metal-binding</keyword>
<dbReference type="SUPFAM" id="SSF52768">
    <property type="entry name" value="Arginase/deacetylase"/>
    <property type="match status" value="1"/>
</dbReference>
<dbReference type="Gene3D" id="3.40.800.10">
    <property type="entry name" value="Ureohydrolase domain"/>
    <property type="match status" value="1"/>
</dbReference>
<dbReference type="InterPro" id="IPR006035">
    <property type="entry name" value="Ureohydrolase"/>
</dbReference>
<reference evidence="5" key="1">
    <citation type="journal article" date="2019" name="Int. J. Syst. Evol. Microbiol.">
        <title>The Global Catalogue of Microorganisms (GCM) 10K type strain sequencing project: providing services to taxonomists for standard genome sequencing and annotation.</title>
        <authorList>
            <consortium name="The Broad Institute Genomics Platform"/>
            <consortium name="The Broad Institute Genome Sequencing Center for Infectious Disease"/>
            <person name="Wu L."/>
            <person name="Ma J."/>
        </authorList>
    </citation>
    <scope>NUCLEOTIDE SEQUENCE [LARGE SCALE GENOMIC DNA]</scope>
    <source>
        <strain evidence="5">CCUG 61485</strain>
    </source>
</reference>
<comment type="caution">
    <text evidence="4">The sequence shown here is derived from an EMBL/GenBank/DDBJ whole genome shotgun (WGS) entry which is preliminary data.</text>
</comment>
<dbReference type="Proteomes" id="UP001597201">
    <property type="component" value="Unassembled WGS sequence"/>
</dbReference>
<organism evidence="4 5">
    <name type="scientific">Namhaeicola litoreus</name>
    <dbReference type="NCBI Taxonomy" id="1052145"/>
    <lineage>
        <taxon>Bacteria</taxon>
        <taxon>Pseudomonadati</taxon>
        <taxon>Bacteroidota</taxon>
        <taxon>Flavobacteriia</taxon>
        <taxon>Flavobacteriales</taxon>
        <taxon>Flavobacteriaceae</taxon>
        <taxon>Namhaeicola</taxon>
    </lineage>
</organism>
<evidence type="ECO:0000313" key="5">
    <source>
        <dbReference type="Proteomes" id="UP001597201"/>
    </source>
</evidence>
<protein>
    <submittedName>
        <fullName evidence="4">Formimidoylglutamase</fullName>
        <ecNumber evidence="4">3.5.3.8</ecNumber>
    </submittedName>
</protein>
<evidence type="ECO:0000256" key="3">
    <source>
        <dbReference type="PROSITE-ProRule" id="PRU00742"/>
    </source>
</evidence>
<dbReference type="PANTHER" id="PTHR11358">
    <property type="entry name" value="ARGINASE/AGMATINASE"/>
    <property type="match status" value="1"/>
</dbReference>
<sequence>MILELLKPVEDIAVAHNTLLSEFSLGKKIKIHTKKNGLPELDRAQIAIIGVKEDRGTVDNAGTGNGLEKIRKHIYQLFPGNWFVDILDLGNIEAGEKIEDTYFAVKSILRELMRQNITPIVIGGGQDLTYAQYAAYESVAQGVNMVAIDHRFDLGLVEDKMHAQNFMHRIILDQPNNLFHYTNIGFQTYFNAQDQIELIDKLHFDAYRLGEVTPDLKILEPVFRDADMISVDIGAVRMSEAPGNMNATPNGFYGDEICALSRYAGISHKNKSFGIYEFNSKKDRDEQTSHLIAQMIWYFIEGYNYRIEEDPFAEKDAFQKYIVPIEQDTIVFYKSNRSERWWMEIMYFHNKIKKTTLIPCTYQDYLTANNQVFPERWLKTFRKLS</sequence>
<evidence type="ECO:0000313" key="4">
    <source>
        <dbReference type="EMBL" id="MFD1315543.1"/>
    </source>
</evidence>
<evidence type="ECO:0000256" key="2">
    <source>
        <dbReference type="ARBA" id="ARBA00022801"/>
    </source>
</evidence>
<accession>A0ABW3Y243</accession>
<comment type="similarity">
    <text evidence="3">Belongs to the arginase family.</text>
</comment>
<keyword evidence="5" id="KW-1185">Reference proteome</keyword>
<dbReference type="PROSITE" id="PS51409">
    <property type="entry name" value="ARGINASE_2"/>
    <property type="match status" value="1"/>
</dbReference>